<dbReference type="AlphaFoldDB" id="A0AA49FJQ1"/>
<name>A0AA49FJQ1_9PROT</name>
<evidence type="ECO:0000256" key="1">
    <source>
        <dbReference type="SAM" id="MobiDB-lite"/>
    </source>
</evidence>
<dbReference type="KEGG" id="npv:OHM77_09085"/>
<reference evidence="3" key="1">
    <citation type="journal article" date="2023" name="Nat. Microbiol.">
        <title>Enrichment and characterization of a nitric oxide-reducing microbial community in a continuous bioreactor.</title>
        <authorList>
            <person name="Garrido-Amador P."/>
            <person name="Stortenbeker N."/>
            <person name="Wessels H.J.C.T."/>
            <person name="Speth D.R."/>
            <person name="Garcia-Heredia I."/>
            <person name="Kartal B."/>
        </authorList>
    </citation>
    <scope>NUCLEOTIDE SEQUENCE</scope>
    <source>
        <strain evidence="3">MAG1</strain>
    </source>
</reference>
<protein>
    <submittedName>
        <fullName evidence="3">Uncharacterized protein</fullName>
    </submittedName>
</protein>
<feature type="compositionally biased region" description="Gly residues" evidence="1">
    <location>
        <begin position="74"/>
        <end position="83"/>
    </location>
</feature>
<accession>A0AA49FJQ1</accession>
<evidence type="ECO:0000313" key="3">
    <source>
        <dbReference type="EMBL" id="WIM04855.1"/>
    </source>
</evidence>
<dbReference type="Proteomes" id="UP001234916">
    <property type="component" value="Chromosome"/>
</dbReference>
<proteinExistence type="predicted"/>
<gene>
    <name evidence="3" type="ORF">OHM77_09085</name>
</gene>
<keyword evidence="2" id="KW-0732">Signal</keyword>
<feature type="compositionally biased region" description="Gly residues" evidence="1">
    <location>
        <begin position="100"/>
        <end position="109"/>
    </location>
</feature>
<evidence type="ECO:0000256" key="2">
    <source>
        <dbReference type="SAM" id="SignalP"/>
    </source>
</evidence>
<organism evidence="3">
    <name type="scientific">Candidatus Nitricoxidivorans perseverans</name>
    <dbReference type="NCBI Taxonomy" id="2975601"/>
    <lineage>
        <taxon>Bacteria</taxon>
        <taxon>Pseudomonadati</taxon>
        <taxon>Pseudomonadota</taxon>
        <taxon>Betaproteobacteria</taxon>
        <taxon>Nitrosomonadales</taxon>
        <taxon>Sterolibacteriaceae</taxon>
        <taxon>Candidatus Nitricoxidivorans</taxon>
    </lineage>
</organism>
<feature type="compositionally biased region" description="Gly residues" evidence="1">
    <location>
        <begin position="41"/>
        <end position="53"/>
    </location>
</feature>
<feature type="signal peptide" evidence="2">
    <location>
        <begin position="1"/>
        <end position="40"/>
    </location>
</feature>
<dbReference type="EMBL" id="CP107246">
    <property type="protein sequence ID" value="WIM04855.1"/>
    <property type="molecule type" value="Genomic_DNA"/>
</dbReference>
<sequence>MMMQDMGRIQCPERTHAMHKPLSRSVTLAAFLALCAPAGAQQGGKAAGAGGGTNHPLNLSLPDMNSAGARNPGRGQGMHGQDGSGSMPYGAGYEARQRSSGGGSGGLGGFRRTTAFGALRVQ</sequence>
<feature type="chain" id="PRO_5041310037" evidence="2">
    <location>
        <begin position="41"/>
        <end position="122"/>
    </location>
</feature>
<feature type="region of interest" description="Disordered" evidence="1">
    <location>
        <begin position="41"/>
        <end position="109"/>
    </location>
</feature>